<dbReference type="GO" id="GO:0005737">
    <property type="term" value="C:cytoplasm"/>
    <property type="evidence" value="ECO:0007669"/>
    <property type="project" value="TreeGrafter"/>
</dbReference>
<dbReference type="InterPro" id="IPR039846">
    <property type="entry name" value="ZCCHC4"/>
</dbReference>
<proteinExistence type="predicted"/>
<reference evidence="1" key="1">
    <citation type="submission" date="2021-05" db="EMBL/GenBank/DDBJ databases">
        <authorList>
            <person name="Alioto T."/>
            <person name="Alioto T."/>
            <person name="Gomez Garrido J."/>
        </authorList>
    </citation>
    <scope>NUCLEOTIDE SEQUENCE</scope>
</reference>
<sequence>MNDSSNTIPECPHGPMLLFPKYGKNKAVVSRVFACSAYRSSKECPFSMREDSKMSSEKEMMLEDMKKTSLPQLDIGALKNRSFNKNLIRRKNPNFTSLMTPQIQY</sequence>
<evidence type="ECO:0000313" key="1">
    <source>
        <dbReference type="EMBL" id="CAG6735036.1"/>
    </source>
</evidence>
<dbReference type="GO" id="GO:0008988">
    <property type="term" value="F:rRNA (adenine-N6-)-methyltransferase activity"/>
    <property type="evidence" value="ECO:0007669"/>
    <property type="project" value="InterPro"/>
</dbReference>
<protein>
    <submittedName>
        <fullName evidence="1">Zinc finger CCHC domain-containing protein 4</fullName>
    </submittedName>
</protein>
<dbReference type="PANTHER" id="PTHR13493:SF3">
    <property type="entry name" value="RRNA N6-ADENOSINE-METHYLTRANSFERASE ZCCHC4"/>
    <property type="match status" value="1"/>
</dbReference>
<accession>A0A8D8YV91</accession>
<dbReference type="GO" id="GO:0005730">
    <property type="term" value="C:nucleolus"/>
    <property type="evidence" value="ECO:0007669"/>
    <property type="project" value="TreeGrafter"/>
</dbReference>
<dbReference type="EMBL" id="HBUF01394568">
    <property type="protein sequence ID" value="CAG6735036.1"/>
    <property type="molecule type" value="Transcribed_RNA"/>
</dbReference>
<organism evidence="1">
    <name type="scientific">Cacopsylla melanoneura</name>
    <dbReference type="NCBI Taxonomy" id="428564"/>
    <lineage>
        <taxon>Eukaryota</taxon>
        <taxon>Metazoa</taxon>
        <taxon>Ecdysozoa</taxon>
        <taxon>Arthropoda</taxon>
        <taxon>Hexapoda</taxon>
        <taxon>Insecta</taxon>
        <taxon>Pterygota</taxon>
        <taxon>Neoptera</taxon>
        <taxon>Paraneoptera</taxon>
        <taxon>Hemiptera</taxon>
        <taxon>Sternorrhyncha</taxon>
        <taxon>Psylloidea</taxon>
        <taxon>Psyllidae</taxon>
        <taxon>Psyllinae</taxon>
        <taxon>Cacopsylla</taxon>
    </lineage>
</organism>
<dbReference type="AlphaFoldDB" id="A0A8D8YV91"/>
<name>A0A8D8YV91_9HEMI</name>
<dbReference type="PANTHER" id="PTHR13493">
    <property type="entry name" value="ZINC FINGER CCHC DOMAIN-CONTAINING"/>
    <property type="match status" value="1"/>
</dbReference>